<dbReference type="PANTHER" id="PTHR46825:SF9">
    <property type="entry name" value="BETA-LACTAMASE-RELATED DOMAIN-CONTAINING PROTEIN"/>
    <property type="match status" value="1"/>
</dbReference>
<protein>
    <submittedName>
        <fullName evidence="2">Beta-lactamase</fullName>
    </submittedName>
</protein>
<feature type="domain" description="Beta-lactamase-related" evidence="1">
    <location>
        <begin position="33"/>
        <end position="334"/>
    </location>
</feature>
<dbReference type="InterPro" id="IPR012338">
    <property type="entry name" value="Beta-lactam/transpept-like"/>
</dbReference>
<reference evidence="2" key="2">
    <citation type="submission" date="2014-09" db="EMBL/GenBank/DDBJ databases">
        <title>Criblamydia sequanensis harbors a mega-plasmid encoding arsenite resistance.</title>
        <authorList>
            <person name="Bertelli C."/>
            <person name="Goesmann A."/>
            <person name="Greub G."/>
        </authorList>
    </citation>
    <scope>NUCLEOTIDE SEQUENCE [LARGE SCALE GENOMIC DNA]</scope>
    <source>
        <strain evidence="2">CRIB-18</strain>
    </source>
</reference>
<name>A0A090DWM1_9BACT</name>
<organism evidence="2 3">
    <name type="scientific">Candidatus Criblamydia sequanensis CRIB-18</name>
    <dbReference type="NCBI Taxonomy" id="1437425"/>
    <lineage>
        <taxon>Bacteria</taxon>
        <taxon>Pseudomonadati</taxon>
        <taxon>Chlamydiota</taxon>
        <taxon>Chlamydiia</taxon>
        <taxon>Parachlamydiales</taxon>
        <taxon>Candidatus Criblamydiaceae</taxon>
        <taxon>Candidatus Criblamydia</taxon>
    </lineage>
</organism>
<dbReference type="OrthoDB" id="9797709at2"/>
<evidence type="ECO:0000259" key="1">
    <source>
        <dbReference type="Pfam" id="PF00144"/>
    </source>
</evidence>
<dbReference type="eggNOG" id="COG1680">
    <property type="taxonomic scope" value="Bacteria"/>
</dbReference>
<gene>
    <name evidence="2" type="ORF">CSEC_0412</name>
</gene>
<reference evidence="2" key="1">
    <citation type="submission" date="2013-12" db="EMBL/GenBank/DDBJ databases">
        <authorList>
            <person name="Linke B."/>
        </authorList>
    </citation>
    <scope>NUCLEOTIDE SEQUENCE [LARGE SCALE GENOMIC DNA]</scope>
    <source>
        <strain evidence="2">CRIB-18</strain>
    </source>
</reference>
<dbReference type="Pfam" id="PF00144">
    <property type="entry name" value="Beta-lactamase"/>
    <property type="match status" value="1"/>
</dbReference>
<dbReference type="RefSeq" id="WP_053331695.1">
    <property type="nucleotide sequence ID" value="NZ_CCEJ010000003.1"/>
</dbReference>
<dbReference type="InterPro" id="IPR001466">
    <property type="entry name" value="Beta-lactam-related"/>
</dbReference>
<dbReference type="Gene3D" id="3.40.710.10">
    <property type="entry name" value="DD-peptidase/beta-lactamase superfamily"/>
    <property type="match status" value="1"/>
</dbReference>
<sequence length="357" mass="40176">MPLLSAMIRGLLPLVLILPFFSFGEKAQINEAVDQIILNEMKRQNIPGFAAAVIVKGNVIHAKGYGYSDLQAKIKVTPQTLFGIGSVSKTMTAFLVMLLNQNRQIDIDDSIREYLPSAPIDFDEVTIRELLSHTSGIPQYQGPHLPWPNTWEKISKKPFQFEPGTSVKYNNFGYIVLTRLIENVTRKTYPEFLKEKVLNPLNMHATRIPEDLFPQGIATRYHIVEGQISLAKNLKPWKQMSGSGGIVSNLEDLIKWDKAMTAKKILSTESYKEMWSPQALKNGQSSGWGLGWHLFQDKGKLIAKKDGGIAGFRSLIVRHIDDEISLIFLANANPVRFSPFVNPIMELFQKEKPAPKS</sequence>
<keyword evidence="3" id="KW-1185">Reference proteome</keyword>
<accession>A0A090DWM1</accession>
<comment type="caution">
    <text evidence="2">The sequence shown here is derived from an EMBL/GenBank/DDBJ whole genome shotgun (WGS) entry which is preliminary data.</text>
</comment>
<evidence type="ECO:0000313" key="2">
    <source>
        <dbReference type="EMBL" id="CDR33249.1"/>
    </source>
</evidence>
<proteinExistence type="predicted"/>
<dbReference type="Proteomes" id="UP000031552">
    <property type="component" value="Unassembled WGS sequence"/>
</dbReference>
<dbReference type="STRING" id="1437425.CSEC_0412"/>
<dbReference type="EMBL" id="CCEJ010000003">
    <property type="protein sequence ID" value="CDR33249.1"/>
    <property type="molecule type" value="Genomic_DNA"/>
</dbReference>
<evidence type="ECO:0000313" key="3">
    <source>
        <dbReference type="Proteomes" id="UP000031552"/>
    </source>
</evidence>
<dbReference type="SUPFAM" id="SSF56601">
    <property type="entry name" value="beta-lactamase/transpeptidase-like"/>
    <property type="match status" value="1"/>
</dbReference>
<dbReference type="InterPro" id="IPR050491">
    <property type="entry name" value="AmpC-like"/>
</dbReference>
<dbReference type="PANTHER" id="PTHR46825">
    <property type="entry name" value="D-ALANYL-D-ALANINE-CARBOXYPEPTIDASE/ENDOPEPTIDASE AMPH"/>
    <property type="match status" value="1"/>
</dbReference>
<dbReference type="AlphaFoldDB" id="A0A090DWM1"/>